<dbReference type="PATRIC" id="fig|66430.4.peg.3136"/>
<evidence type="ECO:0000313" key="3">
    <source>
        <dbReference type="Proteomes" id="UP000035932"/>
    </source>
</evidence>
<protein>
    <submittedName>
        <fullName evidence="2">ABC transporter</fullName>
    </submittedName>
</protein>
<dbReference type="EMBL" id="LFML01000158">
    <property type="protein sequence ID" value="KMO93824.1"/>
    <property type="molecule type" value="Genomic_DNA"/>
</dbReference>
<keyword evidence="1" id="KW-0472">Membrane</keyword>
<feature type="transmembrane region" description="Helical" evidence="1">
    <location>
        <begin position="190"/>
        <end position="214"/>
    </location>
</feature>
<feature type="transmembrane region" description="Helical" evidence="1">
    <location>
        <begin position="45"/>
        <end position="62"/>
    </location>
</feature>
<feature type="transmembrane region" description="Helical" evidence="1">
    <location>
        <begin position="82"/>
        <end position="107"/>
    </location>
</feature>
<keyword evidence="3" id="KW-1185">Reference proteome</keyword>
<dbReference type="RefSeq" id="WP_048480425.1">
    <property type="nucleotide sequence ID" value="NZ_JBIRUD010000005.1"/>
</dbReference>
<gene>
    <name evidence="2" type="ORF">ACS04_32405</name>
</gene>
<feature type="transmembrane region" description="Helical" evidence="1">
    <location>
        <begin position="151"/>
        <end position="170"/>
    </location>
</feature>
<dbReference type="OrthoDB" id="4337269at2"/>
<evidence type="ECO:0000313" key="2">
    <source>
        <dbReference type="EMBL" id="KMO93824.1"/>
    </source>
</evidence>
<evidence type="ECO:0000256" key="1">
    <source>
        <dbReference type="SAM" id="Phobius"/>
    </source>
</evidence>
<organism evidence="2 3">
    <name type="scientific">Streptomyces roseus</name>
    <dbReference type="NCBI Taxonomy" id="66430"/>
    <lineage>
        <taxon>Bacteria</taxon>
        <taxon>Bacillati</taxon>
        <taxon>Actinomycetota</taxon>
        <taxon>Actinomycetes</taxon>
        <taxon>Kitasatosporales</taxon>
        <taxon>Streptomycetaceae</taxon>
        <taxon>Streptomyces</taxon>
    </lineage>
</organism>
<sequence length="219" mass="21590">MRGLLRYQCALLLRSQRWIAPFLLYAAFLAAGVRPGDPLLDSLGFAAAGLVPVTAWLVRVCVTNEPAAARDCAAAAAGPVRVHAAALLTALGGALLSGAVGTAAVLLAGDSGRAERVDPQDAALAGVLAALACVLTGAAVGALCSRPLLRSTGIAVLAGALGSLLAWGLAVSPARRAVTALVEGSRAHAVTLPVASFAGALALACAAGALACLVSARRS</sequence>
<comment type="caution">
    <text evidence="2">The sequence shown here is derived from an EMBL/GenBank/DDBJ whole genome shotgun (WGS) entry which is preliminary data.</text>
</comment>
<proteinExistence type="predicted"/>
<dbReference type="AlphaFoldDB" id="A0A0J6XFC8"/>
<accession>A0A0J6XFC8</accession>
<feature type="transmembrane region" description="Helical" evidence="1">
    <location>
        <begin position="122"/>
        <end position="144"/>
    </location>
</feature>
<keyword evidence="1" id="KW-1133">Transmembrane helix</keyword>
<reference evidence="2 3" key="1">
    <citation type="submission" date="2015-06" db="EMBL/GenBank/DDBJ databases">
        <title>Recapitulation of the evolution of biosynthetic gene clusters reveals hidden chemical diversity on bacterial genomes.</title>
        <authorList>
            <person name="Cruz-Morales P."/>
            <person name="Martinez-Guerrero C."/>
            <person name="Morales-Escalante M.A."/>
            <person name="Yanez-Guerra L.A."/>
            <person name="Kopp J.F."/>
            <person name="Feldmann J."/>
            <person name="Ramos-Aboites H.E."/>
            <person name="Barona-Gomez F."/>
        </authorList>
    </citation>
    <scope>NUCLEOTIDE SEQUENCE [LARGE SCALE GENOMIC DNA]</scope>
    <source>
        <strain evidence="2 3">ATCC 31245</strain>
    </source>
</reference>
<keyword evidence="1" id="KW-0812">Transmembrane</keyword>
<dbReference type="Proteomes" id="UP000035932">
    <property type="component" value="Unassembled WGS sequence"/>
</dbReference>
<dbReference type="STRING" id="66430.ACS04_32405"/>
<name>A0A0J6XFC8_9ACTN</name>